<dbReference type="NCBIfam" id="TIGR01076">
    <property type="entry name" value="sortase_fam"/>
    <property type="match status" value="1"/>
</dbReference>
<feature type="transmembrane region" description="Helical" evidence="3">
    <location>
        <begin position="12"/>
        <end position="34"/>
    </location>
</feature>
<evidence type="ECO:0000313" key="4">
    <source>
        <dbReference type="EMBL" id="GAW98228.1"/>
    </source>
</evidence>
<proteinExistence type="predicted"/>
<dbReference type="OrthoDB" id="1648028at2"/>
<sequence length="385" mass="43311">MHESKPQRPRVTITHLIGSILLIVGVAIALYPFYVGSLNDLLDQQRMERVQRQNETNAKQRLAALKHDNTRGELANDTSRDPFSGLSKKTAVNLKRDMVGTVTVPKLALTVPVFKTLNDASLEVGSAVVPGTSMPTGGRGTHTVVAGHRGLVDRRLFSDLNRVKSGDLFVFKIYGKHLAYRVFQIQVVEPTNTSTLKRKPGQDIATLLTCTPYMINSHRLLITGKRVSYTPAVAKDVSQAKLTEKWQQIAILLACILAILAVLRLIWRQIYRSMLKRRNFTLQFQCLDTAGQPVAGATFELRKRNGKVLYRDGRPLTVTSDSTGHCLIEHLPGAIYRLVWHDPLTTYLRVGVKRLKQSEMAFYPRKKQSHLVNTQEGQWQVLVER</sequence>
<evidence type="ECO:0000313" key="5">
    <source>
        <dbReference type="Proteomes" id="UP000198374"/>
    </source>
</evidence>
<dbReference type="GO" id="GO:0016787">
    <property type="term" value="F:hydrolase activity"/>
    <property type="evidence" value="ECO:0007669"/>
    <property type="project" value="UniProtKB-KW"/>
</dbReference>
<evidence type="ECO:0000256" key="2">
    <source>
        <dbReference type="PIRSR" id="PIRSR605754-1"/>
    </source>
</evidence>
<dbReference type="Pfam" id="PF04203">
    <property type="entry name" value="Sortase"/>
    <property type="match status" value="1"/>
</dbReference>
<keyword evidence="3" id="KW-1133">Transmembrane helix</keyword>
<evidence type="ECO:0000256" key="1">
    <source>
        <dbReference type="ARBA" id="ARBA00022801"/>
    </source>
</evidence>
<organism evidence="4 5">
    <name type="scientific">Secundilactobacillus mixtipabuli</name>
    <dbReference type="NCBI Taxonomy" id="1435342"/>
    <lineage>
        <taxon>Bacteria</taxon>
        <taxon>Bacillati</taxon>
        <taxon>Bacillota</taxon>
        <taxon>Bacilli</taxon>
        <taxon>Lactobacillales</taxon>
        <taxon>Lactobacillaceae</taxon>
        <taxon>Secundilactobacillus</taxon>
    </lineage>
</organism>
<dbReference type="InterPro" id="IPR013783">
    <property type="entry name" value="Ig-like_fold"/>
</dbReference>
<accession>A0A1Z5I981</accession>
<feature type="transmembrane region" description="Helical" evidence="3">
    <location>
        <begin position="246"/>
        <end position="267"/>
    </location>
</feature>
<keyword evidence="3" id="KW-0472">Membrane</keyword>
<dbReference type="SUPFAM" id="SSF63817">
    <property type="entry name" value="Sortase"/>
    <property type="match status" value="1"/>
</dbReference>
<keyword evidence="1" id="KW-0378">Hydrolase</keyword>
<dbReference type="EMBL" id="BCMF01000001">
    <property type="protein sequence ID" value="GAW98228.1"/>
    <property type="molecule type" value="Genomic_DNA"/>
</dbReference>
<name>A0A1Z5I981_9LACO</name>
<keyword evidence="3" id="KW-0812">Transmembrane</keyword>
<dbReference type="InterPro" id="IPR023365">
    <property type="entry name" value="Sortase_dom-sf"/>
</dbReference>
<dbReference type="InterPro" id="IPR005754">
    <property type="entry name" value="Sortase"/>
</dbReference>
<reference evidence="4 5" key="1">
    <citation type="submission" date="2015-11" db="EMBL/GenBank/DDBJ databases">
        <title>Draft genome sequences of new species of the genus Lactobacillus isolated from orchardgrass silage.</title>
        <authorList>
            <person name="Tohno M."/>
            <person name="Tanizawa Y."/>
            <person name="Arita M."/>
        </authorList>
    </citation>
    <scope>NUCLEOTIDE SEQUENCE [LARGE SCALE GENOMIC DNA]</scope>
    <source>
        <strain evidence="4 5">IWT30</strain>
    </source>
</reference>
<keyword evidence="5" id="KW-1185">Reference proteome</keyword>
<dbReference type="Proteomes" id="UP000198374">
    <property type="component" value="Unassembled WGS sequence"/>
</dbReference>
<gene>
    <name evidence="4" type="primary">srtA_1</name>
    <name evidence="4" type="ORF">IWT30_00172</name>
</gene>
<comment type="caution">
    <text evidence="4">The sequence shown here is derived from an EMBL/GenBank/DDBJ whole genome shotgun (WGS) entry which is preliminary data.</text>
</comment>
<protein>
    <submittedName>
        <fullName evidence="4">Sortase</fullName>
    </submittedName>
</protein>
<feature type="active site" description="Proton donor/acceptor" evidence="2">
    <location>
        <position position="148"/>
    </location>
</feature>
<evidence type="ECO:0000256" key="3">
    <source>
        <dbReference type="SAM" id="Phobius"/>
    </source>
</evidence>
<dbReference type="AlphaFoldDB" id="A0A1Z5I981"/>
<dbReference type="Gene3D" id="2.40.260.10">
    <property type="entry name" value="Sortase"/>
    <property type="match status" value="1"/>
</dbReference>
<dbReference type="Gene3D" id="2.60.40.10">
    <property type="entry name" value="Immunoglobulins"/>
    <property type="match status" value="1"/>
</dbReference>
<dbReference type="RefSeq" id="WP_089108063.1">
    <property type="nucleotide sequence ID" value="NZ_BCMF01000001.1"/>
</dbReference>
<dbReference type="NCBIfam" id="NF033745">
    <property type="entry name" value="class_C_sortase"/>
    <property type="match status" value="1"/>
</dbReference>
<dbReference type="CDD" id="cd05827">
    <property type="entry name" value="Sortase_C"/>
    <property type="match status" value="1"/>
</dbReference>
<dbReference type="InterPro" id="IPR042002">
    <property type="entry name" value="Sortase_C"/>
</dbReference>
<feature type="active site" description="Acyl-thioester intermediate" evidence="2">
    <location>
        <position position="210"/>
    </location>
</feature>